<evidence type="ECO:0000313" key="4">
    <source>
        <dbReference type="Proteomes" id="UP001281003"/>
    </source>
</evidence>
<dbReference type="Pfam" id="PF14856">
    <property type="entry name" value="Hce2"/>
    <property type="match status" value="1"/>
</dbReference>
<sequence>MLFSTALLSLCAFAAAAPLTPSTVKTAVSPDGYTYIVESEAFVEDTFTRSDGRNVTILVHPALKRSIDMDATGQTPNTALTKRLTWNDGNQYADMCGVSTYVRKTSGASPLTSDCAAIRDYYAQHHGRFVATWAERAWNGAWCRLVITGTCVFGIQSDSFYAVNVGSRDIADLTRDSINKFKGTARVGAEGNMICKGTQPTNVDWAIFTN</sequence>
<reference evidence="3" key="1">
    <citation type="journal article" date="2023" name="Mol. Phylogenet. Evol.">
        <title>Genome-scale phylogeny and comparative genomics of the fungal order Sordariales.</title>
        <authorList>
            <person name="Hensen N."/>
            <person name="Bonometti L."/>
            <person name="Westerberg I."/>
            <person name="Brannstrom I.O."/>
            <person name="Guillou S."/>
            <person name="Cros-Aarteil S."/>
            <person name="Calhoun S."/>
            <person name="Haridas S."/>
            <person name="Kuo A."/>
            <person name="Mondo S."/>
            <person name="Pangilinan J."/>
            <person name="Riley R."/>
            <person name="LaButti K."/>
            <person name="Andreopoulos B."/>
            <person name="Lipzen A."/>
            <person name="Chen C."/>
            <person name="Yan M."/>
            <person name="Daum C."/>
            <person name="Ng V."/>
            <person name="Clum A."/>
            <person name="Steindorff A."/>
            <person name="Ohm R.A."/>
            <person name="Martin F."/>
            <person name="Silar P."/>
            <person name="Natvig D.O."/>
            <person name="Lalanne C."/>
            <person name="Gautier V."/>
            <person name="Ament-Velasquez S.L."/>
            <person name="Kruys A."/>
            <person name="Hutchinson M.I."/>
            <person name="Powell A.J."/>
            <person name="Barry K."/>
            <person name="Miller A.N."/>
            <person name="Grigoriev I.V."/>
            <person name="Debuchy R."/>
            <person name="Gladieux P."/>
            <person name="Hiltunen Thoren M."/>
            <person name="Johannesson H."/>
        </authorList>
    </citation>
    <scope>NUCLEOTIDE SEQUENCE</scope>
    <source>
        <strain evidence="3">FGSC 1904</strain>
    </source>
</reference>
<dbReference type="AlphaFoldDB" id="A0AAE0PHX9"/>
<organism evidence="3 4">
    <name type="scientific">Sordaria brevicollis</name>
    <dbReference type="NCBI Taxonomy" id="83679"/>
    <lineage>
        <taxon>Eukaryota</taxon>
        <taxon>Fungi</taxon>
        <taxon>Dikarya</taxon>
        <taxon>Ascomycota</taxon>
        <taxon>Pezizomycotina</taxon>
        <taxon>Sordariomycetes</taxon>
        <taxon>Sordariomycetidae</taxon>
        <taxon>Sordariales</taxon>
        <taxon>Sordariaceae</taxon>
        <taxon>Sordaria</taxon>
    </lineage>
</organism>
<keyword evidence="4" id="KW-1185">Reference proteome</keyword>
<name>A0AAE0PHX9_SORBR</name>
<accession>A0AAE0PHX9</accession>
<reference evidence="3" key="2">
    <citation type="submission" date="2023-07" db="EMBL/GenBank/DDBJ databases">
        <authorList>
            <consortium name="Lawrence Berkeley National Laboratory"/>
            <person name="Haridas S."/>
            <person name="Hensen N."/>
            <person name="Bonometti L."/>
            <person name="Westerberg I."/>
            <person name="Brannstrom I.O."/>
            <person name="Guillou S."/>
            <person name="Cros-Aarteil S."/>
            <person name="Calhoun S."/>
            <person name="Kuo A."/>
            <person name="Mondo S."/>
            <person name="Pangilinan J."/>
            <person name="Riley R."/>
            <person name="LaButti K."/>
            <person name="Andreopoulos B."/>
            <person name="Lipzen A."/>
            <person name="Chen C."/>
            <person name="Yanf M."/>
            <person name="Daum C."/>
            <person name="Ng V."/>
            <person name="Clum A."/>
            <person name="Steindorff A."/>
            <person name="Ohm R."/>
            <person name="Martin F."/>
            <person name="Silar P."/>
            <person name="Natvig D."/>
            <person name="Lalanne C."/>
            <person name="Gautier V."/>
            <person name="Ament-velasquez S.L."/>
            <person name="Kruys A."/>
            <person name="Hutchinson M.I."/>
            <person name="Powell A.J."/>
            <person name="Barry K."/>
            <person name="Miller A.N."/>
            <person name="Grigoriev I.V."/>
            <person name="Debuchy R."/>
            <person name="Gladieux P."/>
            <person name="Thoren M.H."/>
            <person name="Johannesson H."/>
        </authorList>
    </citation>
    <scope>NUCLEOTIDE SEQUENCE</scope>
    <source>
        <strain evidence="3">FGSC 1904</strain>
    </source>
</reference>
<feature type="domain" description="Ecp2 effector protein-like" evidence="2">
    <location>
        <begin position="95"/>
        <end position="195"/>
    </location>
</feature>
<dbReference type="EMBL" id="JAUTDP010000004">
    <property type="protein sequence ID" value="KAK3400278.1"/>
    <property type="molecule type" value="Genomic_DNA"/>
</dbReference>
<evidence type="ECO:0000256" key="1">
    <source>
        <dbReference type="SAM" id="SignalP"/>
    </source>
</evidence>
<feature type="signal peptide" evidence="1">
    <location>
        <begin position="1"/>
        <end position="16"/>
    </location>
</feature>
<dbReference type="Proteomes" id="UP001281003">
    <property type="component" value="Unassembled WGS sequence"/>
</dbReference>
<proteinExistence type="predicted"/>
<evidence type="ECO:0000259" key="2">
    <source>
        <dbReference type="Pfam" id="PF14856"/>
    </source>
</evidence>
<protein>
    <submittedName>
        <fullName evidence="3">Necrosis-inducing factor-domain-containing protein</fullName>
    </submittedName>
</protein>
<evidence type="ECO:0000313" key="3">
    <source>
        <dbReference type="EMBL" id="KAK3400278.1"/>
    </source>
</evidence>
<dbReference type="InterPro" id="IPR029226">
    <property type="entry name" value="Ecp2-like"/>
</dbReference>
<keyword evidence="1" id="KW-0732">Signal</keyword>
<feature type="chain" id="PRO_5042278430" evidence="1">
    <location>
        <begin position="17"/>
        <end position="210"/>
    </location>
</feature>
<comment type="caution">
    <text evidence="3">The sequence shown here is derived from an EMBL/GenBank/DDBJ whole genome shotgun (WGS) entry which is preliminary data.</text>
</comment>
<gene>
    <name evidence="3" type="ORF">B0T20DRAFT_181024</name>
</gene>